<dbReference type="KEGG" id="pgu:PGUG_00940"/>
<dbReference type="InParanoid" id="A5DCD5"/>
<evidence type="ECO:0000313" key="2">
    <source>
        <dbReference type="EMBL" id="EDK36842.2"/>
    </source>
</evidence>
<dbReference type="OMA" id="INNTEHL"/>
<dbReference type="HOGENOM" id="CLU_654011_0_0_1"/>
<proteinExistence type="predicted"/>
<keyword evidence="3" id="KW-1185">Reference proteome</keyword>
<sequence length="420" mass="45521">MASLSDLLNHSDSDESVISSGPPSGSGSESSGLESRLSLGHTSSYSSIASSSTPTSATNSATNSARNSAPISASSSTSNSAPGSVATTTPPGEIYAESFGKKLPRSKVDKRFFPKERLVKIAVRRKSSRKSSTEPVGSKLHLKSLEAALRVKLTLVPSLTALYCSLTPNTNRQPIRSLYEPSMKDGSISTPSYNYDIDQESTTKVKSVQLIDSDLVNLSGVSNKILSGFNGKTNTNANEFSTPTFNSLDTAIYSLFGANNYTLVRVTRSATDEADGSSVLKLETAQPGDYSLIDDEDFADDMSHSIGKPGRRPNNLFIKKIVARPRYKSGMKIYFVPYSSNASLYVDDRMLKRDLFKGVLDLDLPLQKHIATAFEYSKYVEEYKNAVDKTRYSSVPMSMSVPGPNGDSDQLAKTELKLNR</sequence>
<accession>A5DCD5</accession>
<feature type="compositionally biased region" description="Low complexity" evidence="1">
    <location>
        <begin position="19"/>
        <end position="86"/>
    </location>
</feature>
<dbReference type="OrthoDB" id="3980854at2759"/>
<dbReference type="RefSeq" id="XP_001487563.2">
    <property type="nucleotide sequence ID" value="XM_001487513.1"/>
</dbReference>
<organism evidence="2 3">
    <name type="scientific">Meyerozyma guilliermondii (strain ATCC 6260 / CBS 566 / DSM 6381 / JCM 1539 / NBRC 10279 / NRRL Y-324)</name>
    <name type="common">Yeast</name>
    <name type="synonym">Candida guilliermondii</name>
    <dbReference type="NCBI Taxonomy" id="294746"/>
    <lineage>
        <taxon>Eukaryota</taxon>
        <taxon>Fungi</taxon>
        <taxon>Dikarya</taxon>
        <taxon>Ascomycota</taxon>
        <taxon>Saccharomycotina</taxon>
        <taxon>Pichiomycetes</taxon>
        <taxon>Debaryomycetaceae</taxon>
        <taxon>Meyerozyma</taxon>
    </lineage>
</organism>
<dbReference type="AlphaFoldDB" id="A5DCD5"/>
<dbReference type="EMBL" id="CH408155">
    <property type="protein sequence ID" value="EDK36842.2"/>
    <property type="molecule type" value="Genomic_DNA"/>
</dbReference>
<name>A5DCD5_PICGU</name>
<feature type="region of interest" description="Disordered" evidence="1">
    <location>
        <begin position="397"/>
        <end position="420"/>
    </location>
</feature>
<dbReference type="eggNOG" id="ENOG502SSVG">
    <property type="taxonomic scope" value="Eukaryota"/>
</dbReference>
<feature type="compositionally biased region" description="Basic and acidic residues" evidence="1">
    <location>
        <begin position="410"/>
        <end position="420"/>
    </location>
</feature>
<protein>
    <submittedName>
        <fullName evidence="2">Uncharacterized protein</fullName>
    </submittedName>
</protein>
<gene>
    <name evidence="2" type="ORF">PGUG_00940</name>
</gene>
<evidence type="ECO:0000256" key="1">
    <source>
        <dbReference type="SAM" id="MobiDB-lite"/>
    </source>
</evidence>
<feature type="region of interest" description="Disordered" evidence="1">
    <location>
        <begin position="1"/>
        <end position="98"/>
    </location>
</feature>
<dbReference type="Proteomes" id="UP000001997">
    <property type="component" value="Unassembled WGS sequence"/>
</dbReference>
<dbReference type="GeneID" id="5129713"/>
<evidence type="ECO:0000313" key="3">
    <source>
        <dbReference type="Proteomes" id="UP000001997"/>
    </source>
</evidence>
<feature type="compositionally biased region" description="Low complexity" evidence="1">
    <location>
        <begin position="1"/>
        <end position="10"/>
    </location>
</feature>
<reference evidence="2 3" key="1">
    <citation type="journal article" date="2009" name="Nature">
        <title>Evolution of pathogenicity and sexual reproduction in eight Candida genomes.</title>
        <authorList>
            <person name="Butler G."/>
            <person name="Rasmussen M.D."/>
            <person name="Lin M.F."/>
            <person name="Santos M.A."/>
            <person name="Sakthikumar S."/>
            <person name="Munro C.A."/>
            <person name="Rheinbay E."/>
            <person name="Grabherr M."/>
            <person name="Forche A."/>
            <person name="Reedy J.L."/>
            <person name="Agrafioti I."/>
            <person name="Arnaud M.B."/>
            <person name="Bates S."/>
            <person name="Brown A.J."/>
            <person name="Brunke S."/>
            <person name="Costanzo M.C."/>
            <person name="Fitzpatrick D.A."/>
            <person name="de Groot P.W."/>
            <person name="Harris D."/>
            <person name="Hoyer L.L."/>
            <person name="Hube B."/>
            <person name="Klis F.M."/>
            <person name="Kodira C."/>
            <person name="Lennard N."/>
            <person name="Logue M.E."/>
            <person name="Martin R."/>
            <person name="Neiman A.M."/>
            <person name="Nikolaou E."/>
            <person name="Quail M.A."/>
            <person name="Quinn J."/>
            <person name="Santos M.C."/>
            <person name="Schmitzberger F.F."/>
            <person name="Sherlock G."/>
            <person name="Shah P."/>
            <person name="Silverstein K.A."/>
            <person name="Skrzypek M.S."/>
            <person name="Soll D."/>
            <person name="Staggs R."/>
            <person name="Stansfield I."/>
            <person name="Stumpf M.P."/>
            <person name="Sudbery P.E."/>
            <person name="Srikantha T."/>
            <person name="Zeng Q."/>
            <person name="Berman J."/>
            <person name="Berriman M."/>
            <person name="Heitman J."/>
            <person name="Gow N.A."/>
            <person name="Lorenz M.C."/>
            <person name="Birren B.W."/>
            <person name="Kellis M."/>
            <person name="Cuomo C.A."/>
        </authorList>
    </citation>
    <scope>NUCLEOTIDE SEQUENCE [LARGE SCALE GENOMIC DNA]</scope>
    <source>
        <strain evidence="3">ATCC 6260 / CBS 566 / DSM 6381 / JCM 1539 / NBRC 10279 / NRRL Y-324</strain>
    </source>
</reference>